<dbReference type="InterPro" id="IPR019734">
    <property type="entry name" value="TPR_rpt"/>
</dbReference>
<dbReference type="GO" id="GO:0006355">
    <property type="term" value="P:regulation of DNA-templated transcription"/>
    <property type="evidence" value="ECO:0007669"/>
    <property type="project" value="InterPro"/>
</dbReference>
<dbReference type="OrthoDB" id="343875at2759"/>
<evidence type="ECO:0000313" key="5">
    <source>
        <dbReference type="EMBL" id="PWN18909.1"/>
    </source>
</evidence>
<feature type="compositionally biased region" description="Basic and acidic residues" evidence="4">
    <location>
        <begin position="1280"/>
        <end position="1290"/>
    </location>
</feature>
<evidence type="ECO:0000256" key="4">
    <source>
        <dbReference type="SAM" id="MobiDB-lite"/>
    </source>
</evidence>
<dbReference type="Gene3D" id="1.25.40.10">
    <property type="entry name" value="Tetratricopeptide repeat domain"/>
    <property type="match status" value="3"/>
</dbReference>
<dbReference type="EMBL" id="KZ819333">
    <property type="protein sequence ID" value="PWN18909.1"/>
    <property type="molecule type" value="Genomic_DNA"/>
</dbReference>
<evidence type="ECO:0000313" key="6">
    <source>
        <dbReference type="Proteomes" id="UP000245942"/>
    </source>
</evidence>
<keyword evidence="1" id="KW-0677">Repeat</keyword>
<name>A0A316U0H1_9BASI</name>
<evidence type="ECO:0008006" key="7">
    <source>
        <dbReference type="Google" id="ProtNLM"/>
    </source>
</evidence>
<dbReference type="STRING" id="1684307.A0A316U0H1"/>
<dbReference type="SMART" id="SM00028">
    <property type="entry name" value="TPR"/>
    <property type="match status" value="5"/>
</dbReference>
<dbReference type="RefSeq" id="XP_025346069.1">
    <property type="nucleotide sequence ID" value="XM_025493072.1"/>
</dbReference>
<feature type="compositionally biased region" description="Acidic residues" evidence="4">
    <location>
        <begin position="1232"/>
        <end position="1246"/>
    </location>
</feature>
<feature type="compositionally biased region" description="Acidic residues" evidence="4">
    <location>
        <begin position="1363"/>
        <end position="1373"/>
    </location>
</feature>
<accession>A0A316U0H1</accession>
<dbReference type="InterPro" id="IPR031101">
    <property type="entry name" value="Ctr9"/>
</dbReference>
<feature type="compositionally biased region" description="Acidic residues" evidence="4">
    <location>
        <begin position="1341"/>
        <end position="1351"/>
    </location>
</feature>
<dbReference type="SUPFAM" id="SSF48452">
    <property type="entry name" value="TPR-like"/>
    <property type="match status" value="2"/>
</dbReference>
<feature type="compositionally biased region" description="Basic residues" evidence="4">
    <location>
        <begin position="1327"/>
        <end position="1338"/>
    </location>
</feature>
<evidence type="ECO:0000256" key="1">
    <source>
        <dbReference type="ARBA" id="ARBA00022737"/>
    </source>
</evidence>
<dbReference type="GO" id="GO:0016593">
    <property type="term" value="C:Cdc73/Paf1 complex"/>
    <property type="evidence" value="ECO:0007669"/>
    <property type="project" value="TreeGrafter"/>
</dbReference>
<reference evidence="5 6" key="1">
    <citation type="journal article" date="2018" name="Mol. Biol. Evol.">
        <title>Broad Genomic Sampling Reveals a Smut Pathogenic Ancestry of the Fungal Clade Ustilaginomycotina.</title>
        <authorList>
            <person name="Kijpornyongpan T."/>
            <person name="Mondo S.J."/>
            <person name="Barry K."/>
            <person name="Sandor L."/>
            <person name="Lee J."/>
            <person name="Lipzen A."/>
            <person name="Pangilinan J."/>
            <person name="LaButti K."/>
            <person name="Hainaut M."/>
            <person name="Henrissat B."/>
            <person name="Grigoriev I.V."/>
            <person name="Spatafora J.W."/>
            <person name="Aime M.C."/>
        </authorList>
    </citation>
    <scope>NUCLEOTIDE SEQUENCE [LARGE SCALE GENOMIC DNA]</scope>
    <source>
        <strain evidence="5 6">MCA 4718</strain>
    </source>
</reference>
<dbReference type="PANTHER" id="PTHR14027:SF2">
    <property type="entry name" value="RNA POLYMERASE-ASSOCIATED PROTEIN CTR9 HOMOLOG"/>
    <property type="match status" value="1"/>
</dbReference>
<proteinExistence type="predicted"/>
<dbReference type="GeneID" id="37014806"/>
<feature type="region of interest" description="Disordered" evidence="4">
    <location>
        <begin position="1177"/>
        <end position="1428"/>
    </location>
</feature>
<dbReference type="GO" id="GO:0006368">
    <property type="term" value="P:transcription elongation by RNA polymerase II"/>
    <property type="evidence" value="ECO:0007669"/>
    <property type="project" value="TreeGrafter"/>
</dbReference>
<feature type="coiled-coil region" evidence="3">
    <location>
        <begin position="1050"/>
        <end position="1077"/>
    </location>
</feature>
<evidence type="ECO:0000256" key="3">
    <source>
        <dbReference type="SAM" id="Coils"/>
    </source>
</evidence>
<dbReference type="Proteomes" id="UP000245942">
    <property type="component" value="Unassembled WGS sequence"/>
</dbReference>
<feature type="compositionally biased region" description="Acidic residues" evidence="4">
    <location>
        <begin position="1384"/>
        <end position="1393"/>
    </location>
</feature>
<sequence>MDYGDDGSGERILSIPTEQGDVPIDLADLPIDAEGIADIVGLLAADAQPAHYWATLAYEYLAIKHEDVALEFLTRGSHILRSAPLRRAQGTALLDAMTAAVYANRARSSPKQLIPDARYQPLQGRGIHPKQAHYGQATQFTNSSAASDPKAVHSQLSRAIDMALKGATPDAQRIFNDIAERQPRNSLALLGKACCLLRKRDFQRALLIYQQVLSLVLPYEAKGDFTRPDPRIGIGLCLAGMGRTIDARRAWTRSAELYPNNAAPRLLLGLSSFNAAKQAAALPLGLFGVGQTTTEEMAREAAQEDGLTSMQMAWKLNNRSAMAAVAMAEHFTKRAYIAAQEGNTAKADAQFQQALKLGEHAIQYADARSDLLAAWTGIARTAHVAVLAARNRSITLDEVEMRSVAMRHWTRVTEDLARAPAPGSVPGTVGPLQALASLSLAQLLLSQSEVVAAMHALEGLQLANLPYLPLHLLEPALLEGSLRATSHPGASKEEAQRDRQKARILLERAMTLVEAATSIVEGGLTTTTSTGLAALTKNSLLTEAAGQSALIKAGAVGQDALANVELAQILQNGSSAADLPRAARRYTTALNILVKQRESGDVTNSVLEIRLRANLGAVLGVRALESAVGAGYGGAMRESIDKGNAITHPLVERALEHLRASLDLMKTSSGAASGDDQLEFEKTTVMFNAARLQESSSHTSALEDARQAYETILQIHPEYIDARVRLAIMIASLPASANVKGKATQMANAYFKEALSSDPANLDTRAAYVCFLGGALGSSPYPAQWAMIKDTLAELFLGANDPKAVRTFGGASAARAVAESTSSDPFIMSCMGSAYYNLGREAKDKKERDRCMIRAAEFFSQALAHDSKCVVAAQGLGIILCDDGLVSAAKPGSGSELIEAEREARRAAVGEALAVFTKLRELRDDGSIHVCLGHALSKREEWERASKAYEIASKQYYDDSNPHVLTYLAFSDYHLGLQLKSYSHLLKSVGRLQSARGVYQAQRNELVGDAEGAGANGTAAPIDSSNPRILSLEAEIKYNRYNEAVIKQKALQMMLEVRKEERSLEELKSAAEGIKEGLTIFADLVPSARAGQLNFITEDVIEQRIQYGESLAERQAPQHIEEQQTFEAEVAAKSEAVKALRNEKARAREEAERAAAEEEAQRLEMVKESRRKAMEEAREFQYRLPSPEPVKKKRGEGGGGGGAAGGKKRRKRAESGEIETDEEERRLNEAVGSDEDDAPLTDDDDDIPGKAGRGGSDDEEDAAAKAQRREEKKLQRKRNKMEELKAARKESAKRRKKAESLEDGTGGGGKSGKKSKSSSSKGNSSQKSKKKKMKKKRIVSSDEEDEDDDEDARVARGDGQITSDDDDDDDGDDDDRRGGGAGNSDEEEEEEEEQPQRKKQRKSSAAGVGRKRAPKVADLDLIDSDEEM</sequence>
<gene>
    <name evidence="5" type="ORF">BCV69DRAFT_284529</name>
</gene>
<feature type="coiled-coil region" evidence="3">
    <location>
        <begin position="1123"/>
        <end position="1176"/>
    </location>
</feature>
<keyword evidence="3" id="KW-0175">Coiled coil</keyword>
<dbReference type="PANTHER" id="PTHR14027">
    <property type="entry name" value="RNA POLYMERASE-ASSOCIATED PROTEIN CTR9"/>
    <property type="match status" value="1"/>
</dbReference>
<keyword evidence="2" id="KW-0802">TPR repeat</keyword>
<keyword evidence="6" id="KW-1185">Reference proteome</keyword>
<dbReference type="InterPro" id="IPR011990">
    <property type="entry name" value="TPR-like_helical_dom_sf"/>
</dbReference>
<protein>
    <recommendedName>
        <fullName evidence="7">TPR-like protein</fullName>
    </recommendedName>
</protein>
<dbReference type="GO" id="GO:0000993">
    <property type="term" value="F:RNA polymerase II complex binding"/>
    <property type="evidence" value="ECO:0007669"/>
    <property type="project" value="TreeGrafter"/>
</dbReference>
<evidence type="ECO:0000256" key="2">
    <source>
        <dbReference type="ARBA" id="ARBA00022803"/>
    </source>
</evidence>
<feature type="compositionally biased region" description="Low complexity" evidence="4">
    <location>
        <begin position="1317"/>
        <end position="1326"/>
    </location>
</feature>
<organism evidence="5 6">
    <name type="scientific">Pseudomicrostroma glucosiphilum</name>
    <dbReference type="NCBI Taxonomy" id="1684307"/>
    <lineage>
        <taxon>Eukaryota</taxon>
        <taxon>Fungi</taxon>
        <taxon>Dikarya</taxon>
        <taxon>Basidiomycota</taxon>
        <taxon>Ustilaginomycotina</taxon>
        <taxon>Exobasidiomycetes</taxon>
        <taxon>Microstromatales</taxon>
        <taxon>Microstromatales incertae sedis</taxon>
        <taxon>Pseudomicrostroma</taxon>
    </lineage>
</organism>